<dbReference type="Pfam" id="PF02415">
    <property type="entry name" value="Chlam_PMP"/>
    <property type="match status" value="2"/>
</dbReference>
<keyword evidence="4" id="KW-0964">Secreted</keyword>
<keyword evidence="5 8" id="KW-0732">Signal</keyword>
<gene>
    <name evidence="9" type="ORF">EQU50_05180</name>
</gene>
<evidence type="ECO:0000256" key="8">
    <source>
        <dbReference type="SAM" id="SignalP"/>
    </source>
</evidence>
<dbReference type="AlphaFoldDB" id="A0A4Q7DI33"/>
<dbReference type="RefSeq" id="WP_130154082.1">
    <property type="nucleotide sequence ID" value="NZ_SCFB01000006.1"/>
</dbReference>
<dbReference type="InterPro" id="IPR011050">
    <property type="entry name" value="Pectin_lyase_fold/virulence"/>
</dbReference>
<evidence type="ECO:0000256" key="4">
    <source>
        <dbReference type="ARBA" id="ARBA00022525"/>
    </source>
</evidence>
<keyword evidence="10" id="KW-1185">Reference proteome</keyword>
<dbReference type="InterPro" id="IPR003368">
    <property type="entry name" value="POMP_repeat"/>
</dbReference>
<evidence type="ECO:0000256" key="5">
    <source>
        <dbReference type="ARBA" id="ARBA00022729"/>
    </source>
</evidence>
<keyword evidence="6" id="KW-0472">Membrane</keyword>
<evidence type="ECO:0000313" key="9">
    <source>
        <dbReference type="EMBL" id="RZI45829.1"/>
    </source>
</evidence>
<organism evidence="9 10">
    <name type="scientific">Candidatus Finniella inopinata</name>
    <dbReference type="NCBI Taxonomy" id="1696036"/>
    <lineage>
        <taxon>Bacteria</taxon>
        <taxon>Pseudomonadati</taxon>
        <taxon>Pseudomonadota</taxon>
        <taxon>Alphaproteobacteria</taxon>
        <taxon>Holosporales</taxon>
        <taxon>Candidatus Paracaedibacteraceae</taxon>
        <taxon>Candidatus Finniella</taxon>
    </lineage>
</organism>
<dbReference type="GO" id="GO:0005576">
    <property type="term" value="C:extracellular region"/>
    <property type="evidence" value="ECO:0007669"/>
    <property type="project" value="UniProtKB-SubCell"/>
</dbReference>
<sequence length="617" mass="64400">MRFCYFYLGLCLGVSSAWASNVQLDSGNSYKNIRAALDKIPAANKTNPHTLKFVTAAVDDDENNNSAGQGPSVVDISDFGSLTIEGVNSGITTISGGGASLFYSSSDKNLTLKGLTIQSFASINWTRSNGSGGAIGLADGKSLTLNATGPVTFDGHHADSSGGAISASSVTISGVGPVVFSNNNSTYSDAGAVGGAIAGFNTLNVSGDVTFTNNTANKGGAIFSAAQIDLTDTHFTGNGATYEGGAIYLASQPIQHANGQITYSDNSNVNFTVTAGKKITLNPDARNSNTGALRTSNNNDIACAYINDTGATRRIFTKKGPGTLVLNTNNGNWRGRTVVEAGEFIIGVTSNNSDAVWGTKTSNPGTSITVKANATIGGYGTINGGSLTFEADSIWRLFPTGSGFNLAGGGSGTITFDAGMKVQLGTLPTDSFAPDGYIVAKCRGLTGSPDPLAPLNQQLDQYNLELTYSYPELGLKKKPKTNIFTFVVPAKYPDSGQWLTDYNQGLMIRYGAPRVGGNQNFFTGETPEIALKNDKLESLLKADNTISSGDTTVTPSWSWIGSVALPVGQTYAWQLRRTTNYGGLSSNGWIAQGTNLSTDPTHLNTILQITPGEGGEY</sequence>
<evidence type="ECO:0000256" key="2">
    <source>
        <dbReference type="ARBA" id="ARBA00004442"/>
    </source>
</evidence>
<feature type="signal peptide" evidence="8">
    <location>
        <begin position="1"/>
        <end position="19"/>
    </location>
</feature>
<evidence type="ECO:0000256" key="3">
    <source>
        <dbReference type="ARBA" id="ARBA00004613"/>
    </source>
</evidence>
<evidence type="ECO:0000313" key="10">
    <source>
        <dbReference type="Proteomes" id="UP000293550"/>
    </source>
</evidence>
<keyword evidence="7" id="KW-0998">Cell outer membrane</keyword>
<dbReference type="OrthoDB" id="6053567at2"/>
<dbReference type="EMBL" id="SCFB01000006">
    <property type="protein sequence ID" value="RZI45829.1"/>
    <property type="molecule type" value="Genomic_DNA"/>
</dbReference>
<dbReference type="NCBIfam" id="TIGR01376">
    <property type="entry name" value="POMP_repeat"/>
    <property type="match status" value="1"/>
</dbReference>
<dbReference type="InterPro" id="IPR013425">
    <property type="entry name" value="Autotrns_rpt"/>
</dbReference>
<comment type="subcellular location">
    <subcellularLocation>
        <location evidence="1">Cell envelope</location>
    </subcellularLocation>
    <subcellularLocation>
        <location evidence="2">Cell outer membrane</location>
    </subcellularLocation>
    <subcellularLocation>
        <location evidence="3">Secreted</location>
    </subcellularLocation>
</comment>
<name>A0A4Q7DI33_9PROT</name>
<evidence type="ECO:0008006" key="11">
    <source>
        <dbReference type="Google" id="ProtNLM"/>
    </source>
</evidence>
<evidence type="ECO:0000256" key="6">
    <source>
        <dbReference type="ARBA" id="ARBA00023136"/>
    </source>
</evidence>
<evidence type="ECO:0000256" key="1">
    <source>
        <dbReference type="ARBA" id="ARBA00004196"/>
    </source>
</evidence>
<dbReference type="GO" id="GO:0009279">
    <property type="term" value="C:cell outer membrane"/>
    <property type="evidence" value="ECO:0007669"/>
    <property type="project" value="UniProtKB-SubCell"/>
</dbReference>
<accession>A0A4Q7DI33</accession>
<protein>
    <recommendedName>
        <fullName evidence="11">Right-handed parallel beta-helix repeat-containing protein</fullName>
    </recommendedName>
</protein>
<feature type="chain" id="PRO_5020719276" description="Right-handed parallel beta-helix repeat-containing protein" evidence="8">
    <location>
        <begin position="20"/>
        <end position="617"/>
    </location>
</feature>
<comment type="caution">
    <text evidence="9">The sequence shown here is derived from an EMBL/GenBank/DDBJ whole genome shotgun (WGS) entry which is preliminary data.</text>
</comment>
<proteinExistence type="predicted"/>
<dbReference type="SUPFAM" id="SSF51126">
    <property type="entry name" value="Pectin lyase-like"/>
    <property type="match status" value="1"/>
</dbReference>
<reference evidence="9 10" key="1">
    <citation type="submission" date="2018-10" db="EMBL/GenBank/DDBJ databases">
        <title>An updated phylogeny of the Alphaproteobacteria reveals that the parasitic Rickettsiales and Holosporales have independent origins.</title>
        <authorList>
            <person name="Munoz-Gomez S.A."/>
            <person name="Hess S."/>
            <person name="Burger G."/>
            <person name="Lang B.F."/>
            <person name="Susko E."/>
            <person name="Slamovits C.H."/>
            <person name="Roger A.J."/>
        </authorList>
    </citation>
    <scope>NUCLEOTIDE SEQUENCE [LARGE SCALE GENOMIC DNA]</scope>
    <source>
        <strain evidence="9">HOLO01</strain>
    </source>
</reference>
<dbReference type="NCBIfam" id="TIGR02601">
    <property type="entry name" value="autotrns_rpt"/>
    <property type="match status" value="1"/>
</dbReference>
<dbReference type="Proteomes" id="UP000293550">
    <property type="component" value="Unassembled WGS sequence"/>
</dbReference>
<evidence type="ECO:0000256" key="7">
    <source>
        <dbReference type="ARBA" id="ARBA00023237"/>
    </source>
</evidence>